<keyword evidence="3" id="KW-1185">Reference proteome</keyword>
<reference evidence="2 3" key="1">
    <citation type="submission" date="2014-03" db="EMBL/GenBank/DDBJ databases">
        <title>Draft genome sequence of the novel thermoacidophilic archaea Acidianus copahuensis ALE1 strain, isolated from Copahue volcanic area in Neuquen Argentina.</title>
        <authorList>
            <person name="Urbieta M.S."/>
            <person name="Rascovan N."/>
            <person name="Castro C."/>
            <person name="Revale S."/>
            <person name="Giaveno M.A."/>
            <person name="Vazquez M.P."/>
            <person name="Donati E.R."/>
        </authorList>
    </citation>
    <scope>NUCLEOTIDE SEQUENCE [LARGE SCALE GENOMIC DNA]</scope>
    <source>
        <strain evidence="2 3">ALE1</strain>
    </source>
</reference>
<keyword evidence="1" id="KW-0812">Transmembrane</keyword>
<evidence type="ECO:0000313" key="3">
    <source>
        <dbReference type="Proteomes" id="UP000024332"/>
    </source>
</evidence>
<feature type="transmembrane region" description="Helical" evidence="1">
    <location>
        <begin position="60"/>
        <end position="80"/>
    </location>
</feature>
<dbReference type="EMBL" id="JFZT01000032">
    <property type="protein sequence ID" value="EZQ10186.1"/>
    <property type="molecule type" value="Genomic_DNA"/>
</dbReference>
<dbReference type="RefSeq" id="WP_048099173.1">
    <property type="nucleotide sequence ID" value="NZ_JFZT01000032.1"/>
</dbReference>
<keyword evidence="1" id="KW-0472">Membrane</keyword>
<name>A0A031LQU5_9CREN</name>
<feature type="transmembrane region" description="Helical" evidence="1">
    <location>
        <begin position="35"/>
        <end position="54"/>
    </location>
</feature>
<keyword evidence="1" id="KW-1133">Transmembrane helix</keyword>
<accession>A0A031LQU5</accession>
<dbReference type="AlphaFoldDB" id="A0A031LQU5"/>
<evidence type="ECO:0000256" key="1">
    <source>
        <dbReference type="SAM" id="Phobius"/>
    </source>
</evidence>
<proteinExistence type="predicted"/>
<organism evidence="2 3">
    <name type="scientific">Candidatus Acidianus copahuensis</name>
    <dbReference type="NCBI Taxonomy" id="1160895"/>
    <lineage>
        <taxon>Archaea</taxon>
        <taxon>Thermoproteota</taxon>
        <taxon>Thermoprotei</taxon>
        <taxon>Sulfolobales</taxon>
        <taxon>Sulfolobaceae</taxon>
        <taxon>Acidianus</taxon>
    </lineage>
</organism>
<comment type="caution">
    <text evidence="2">The sequence shown here is derived from an EMBL/GenBank/DDBJ whole genome shotgun (WGS) entry which is preliminary data.</text>
</comment>
<evidence type="ECO:0000313" key="2">
    <source>
        <dbReference type="EMBL" id="EZQ10186.1"/>
    </source>
</evidence>
<gene>
    <name evidence="2" type="ORF">CM19_04375</name>
</gene>
<protein>
    <submittedName>
        <fullName evidence="2">Uncharacterized protein</fullName>
    </submittedName>
</protein>
<sequence>MGMTSKIFWKLSFARRTMIMKTIPPESIGRSDGTVQVLTIITEIILLIFYITTVDILSPGFLIQITGFVVLTSIILAIILY</sequence>
<dbReference type="Proteomes" id="UP000024332">
    <property type="component" value="Unassembled WGS sequence"/>
</dbReference>